<proteinExistence type="predicted"/>
<feature type="signal peptide" evidence="4">
    <location>
        <begin position="1"/>
        <end position="21"/>
    </location>
</feature>
<sequence>MRKQISLILLLFMLTWTTGCAVKNTVNDIASKAKPVQLLSLQEETRPIILNYTGIVEASAIKKLAFKSSGKIDAVFVKKGDQIKAGQPLLQLDTKDLTYGLSAARGQMEAAQAQYEKAVNGAVPEDIRQMEANVKKAEAAYIFMKDQYEKLEKLYASGAVSQKDLDKIKVEFDAAEADYRSAMEMEKKLKNGSRPEDKAAAKGQLDQAAADYQHKLSLLEDALIRSGSDGYVIDLLYEEGEMVPAGYPVIVVRNDQQVFKVGLTTKDLNKIHIGTKTILWINGKPLEGTVTNIHSTPDQETLTYPVEVSLPSNTWPIGAVGHAEFIIGEAKGIWIPIAAILSNGDDYVFVMKNDRAYQRKIQLLEVEGNRVMVQGLEPGDKLIIGGMKKLKDQDLVSVQD</sequence>
<feature type="domain" description="YbhG-like alpha-helical hairpin" evidence="5">
    <location>
        <begin position="92"/>
        <end position="211"/>
    </location>
</feature>
<comment type="subcellular location">
    <subcellularLocation>
        <location evidence="1">Cell envelope</location>
    </subcellularLocation>
</comment>
<feature type="chain" id="PRO_5013336868" evidence="4">
    <location>
        <begin position="22"/>
        <end position="400"/>
    </location>
</feature>
<dbReference type="STRING" id="1121919.SAMN02745975_03618"/>
<dbReference type="Pfam" id="PF25881">
    <property type="entry name" value="HH_YBHG"/>
    <property type="match status" value="1"/>
</dbReference>
<dbReference type="SUPFAM" id="SSF56954">
    <property type="entry name" value="Outer membrane efflux proteins (OEP)"/>
    <property type="match status" value="1"/>
</dbReference>
<gene>
    <name evidence="6" type="ORF">SAMN02745975_03618</name>
</gene>
<evidence type="ECO:0000256" key="2">
    <source>
        <dbReference type="ARBA" id="ARBA00023054"/>
    </source>
</evidence>
<organism evidence="6 7">
    <name type="scientific">Geosporobacter subterraneus DSM 17957</name>
    <dbReference type="NCBI Taxonomy" id="1121919"/>
    <lineage>
        <taxon>Bacteria</taxon>
        <taxon>Bacillati</taxon>
        <taxon>Bacillota</taxon>
        <taxon>Clostridia</taxon>
        <taxon>Peptostreptococcales</taxon>
        <taxon>Thermotaleaceae</taxon>
        <taxon>Geosporobacter</taxon>
    </lineage>
</organism>
<dbReference type="Gene3D" id="1.10.287.470">
    <property type="entry name" value="Helix hairpin bin"/>
    <property type="match status" value="1"/>
</dbReference>
<feature type="coiled-coil region" evidence="3">
    <location>
        <begin position="127"/>
        <end position="154"/>
    </location>
</feature>
<dbReference type="PANTHER" id="PTHR32347:SF23">
    <property type="entry name" value="BLL5650 PROTEIN"/>
    <property type="match status" value="1"/>
</dbReference>
<dbReference type="EMBL" id="FQZV01000072">
    <property type="protein sequence ID" value="SHK09099.1"/>
    <property type="molecule type" value="Genomic_DNA"/>
</dbReference>
<dbReference type="InterPro" id="IPR059052">
    <property type="entry name" value="HH_YbhG-like"/>
</dbReference>
<dbReference type="RefSeq" id="WP_110942588.1">
    <property type="nucleotide sequence ID" value="NZ_FQZV01000072.1"/>
</dbReference>
<evidence type="ECO:0000313" key="6">
    <source>
        <dbReference type="EMBL" id="SHK09099.1"/>
    </source>
</evidence>
<dbReference type="SUPFAM" id="SSF111369">
    <property type="entry name" value="HlyD-like secretion proteins"/>
    <property type="match status" value="1"/>
</dbReference>
<protein>
    <submittedName>
        <fullName evidence="6">RND family efflux transporter, MFP subunit</fullName>
    </submittedName>
</protein>
<dbReference type="PROSITE" id="PS51257">
    <property type="entry name" value="PROKAR_LIPOPROTEIN"/>
    <property type="match status" value="1"/>
</dbReference>
<accession>A0A1M6PMC2</accession>
<dbReference type="PANTHER" id="PTHR32347">
    <property type="entry name" value="EFFLUX SYSTEM COMPONENT YKNX-RELATED"/>
    <property type="match status" value="1"/>
</dbReference>
<dbReference type="AlphaFoldDB" id="A0A1M6PMC2"/>
<dbReference type="InterPro" id="IPR050465">
    <property type="entry name" value="UPF0194_transport"/>
</dbReference>
<dbReference type="OrthoDB" id="2015187at2"/>
<dbReference type="Gene3D" id="2.40.50.100">
    <property type="match status" value="1"/>
</dbReference>
<evidence type="ECO:0000259" key="5">
    <source>
        <dbReference type="Pfam" id="PF25881"/>
    </source>
</evidence>
<keyword evidence="2 3" id="KW-0175">Coiled coil</keyword>
<dbReference type="GO" id="GO:0030313">
    <property type="term" value="C:cell envelope"/>
    <property type="evidence" value="ECO:0007669"/>
    <property type="project" value="UniProtKB-SubCell"/>
</dbReference>
<evidence type="ECO:0000256" key="1">
    <source>
        <dbReference type="ARBA" id="ARBA00004196"/>
    </source>
</evidence>
<dbReference type="Proteomes" id="UP000184536">
    <property type="component" value="Unassembled WGS sequence"/>
</dbReference>
<evidence type="ECO:0000256" key="4">
    <source>
        <dbReference type="SAM" id="SignalP"/>
    </source>
</evidence>
<keyword evidence="7" id="KW-1185">Reference proteome</keyword>
<evidence type="ECO:0000313" key="7">
    <source>
        <dbReference type="Proteomes" id="UP000184536"/>
    </source>
</evidence>
<dbReference type="Gene3D" id="2.40.420.20">
    <property type="match status" value="1"/>
</dbReference>
<name>A0A1M6PMC2_9FIRM</name>
<keyword evidence="4" id="KW-0732">Signal</keyword>
<reference evidence="7" key="1">
    <citation type="submission" date="2016-11" db="EMBL/GenBank/DDBJ databases">
        <authorList>
            <person name="Varghese N."/>
            <person name="Submissions S."/>
        </authorList>
    </citation>
    <scope>NUCLEOTIDE SEQUENCE [LARGE SCALE GENOMIC DNA]</scope>
    <source>
        <strain evidence="7">DSM 17957</strain>
    </source>
</reference>
<evidence type="ECO:0000256" key="3">
    <source>
        <dbReference type="SAM" id="Coils"/>
    </source>
</evidence>